<evidence type="ECO:0000313" key="5">
    <source>
        <dbReference type="EMBL" id="CAL5028277.1"/>
    </source>
</evidence>
<evidence type="ECO:0000313" key="6">
    <source>
        <dbReference type="Proteomes" id="UP001497457"/>
    </source>
</evidence>
<keyword evidence="1" id="KW-0433">Leucine-rich repeat</keyword>
<dbReference type="PANTHER" id="PTHR33463:SF22">
    <property type="entry name" value="NB-ARC DOMAIN-CONTAINING PROTEIN"/>
    <property type="match status" value="1"/>
</dbReference>
<dbReference type="Proteomes" id="UP001497457">
    <property type="component" value="Chromosome 30rd"/>
</dbReference>
<evidence type="ECO:0000259" key="4">
    <source>
        <dbReference type="Pfam" id="PF23598"/>
    </source>
</evidence>
<dbReference type="Gene3D" id="3.80.10.10">
    <property type="entry name" value="Ribonuclease Inhibitor"/>
    <property type="match status" value="4"/>
</dbReference>
<reference evidence="5" key="1">
    <citation type="submission" date="2024-10" db="EMBL/GenBank/DDBJ databases">
        <authorList>
            <person name="Ryan C."/>
        </authorList>
    </citation>
    <scope>NUCLEOTIDE SEQUENCE [LARGE SCALE GENOMIC DNA]</scope>
</reference>
<organism evidence="5 6">
    <name type="scientific">Urochloa decumbens</name>
    <dbReference type="NCBI Taxonomy" id="240449"/>
    <lineage>
        <taxon>Eukaryota</taxon>
        <taxon>Viridiplantae</taxon>
        <taxon>Streptophyta</taxon>
        <taxon>Embryophyta</taxon>
        <taxon>Tracheophyta</taxon>
        <taxon>Spermatophyta</taxon>
        <taxon>Magnoliopsida</taxon>
        <taxon>Liliopsida</taxon>
        <taxon>Poales</taxon>
        <taxon>Poaceae</taxon>
        <taxon>PACMAD clade</taxon>
        <taxon>Panicoideae</taxon>
        <taxon>Panicodae</taxon>
        <taxon>Paniceae</taxon>
        <taxon>Melinidinae</taxon>
        <taxon>Urochloa</taxon>
    </lineage>
</organism>
<dbReference type="InterPro" id="IPR055414">
    <property type="entry name" value="LRR_R13L4/SHOC2-like"/>
</dbReference>
<feature type="domain" description="Disease resistance R13L4/SHOC-2-like LRR" evidence="4">
    <location>
        <begin position="543"/>
        <end position="744"/>
    </location>
</feature>
<dbReference type="Pfam" id="PF23247">
    <property type="entry name" value="LRR_RPS2"/>
    <property type="match status" value="1"/>
</dbReference>
<accession>A0ABC9CZG7</accession>
<keyword evidence="2" id="KW-0677">Repeat</keyword>
<dbReference type="EMBL" id="OZ075140">
    <property type="protein sequence ID" value="CAL5028277.1"/>
    <property type="molecule type" value="Genomic_DNA"/>
</dbReference>
<feature type="domain" description="Disease resistance protein At4g27190-like leucine-rich repeats" evidence="3">
    <location>
        <begin position="980"/>
        <end position="1087"/>
    </location>
</feature>
<dbReference type="InterPro" id="IPR057135">
    <property type="entry name" value="At4g27190-like_LRR"/>
</dbReference>
<evidence type="ECO:0000259" key="3">
    <source>
        <dbReference type="Pfam" id="PF23247"/>
    </source>
</evidence>
<dbReference type="InterPro" id="IPR050905">
    <property type="entry name" value="Plant_NBS-LRR"/>
</dbReference>
<keyword evidence="6" id="KW-1185">Reference proteome</keyword>
<dbReference type="SUPFAM" id="SSF52058">
    <property type="entry name" value="L domain-like"/>
    <property type="match status" value="2"/>
</dbReference>
<dbReference type="AlphaFoldDB" id="A0ABC9CZG7"/>
<dbReference type="InterPro" id="IPR032675">
    <property type="entry name" value="LRR_dom_sf"/>
</dbReference>
<name>A0ABC9CZG7_9POAL</name>
<dbReference type="SMART" id="SM00369">
    <property type="entry name" value="LRR_TYP"/>
    <property type="match status" value="4"/>
</dbReference>
<dbReference type="Pfam" id="PF23598">
    <property type="entry name" value="LRR_14"/>
    <property type="match status" value="1"/>
</dbReference>
<evidence type="ECO:0000256" key="2">
    <source>
        <dbReference type="ARBA" id="ARBA00022737"/>
    </source>
</evidence>
<protein>
    <submittedName>
        <fullName evidence="5">Uncharacterized protein</fullName>
    </submittedName>
</protein>
<proteinExistence type="predicted"/>
<gene>
    <name evidence="5" type="ORF">URODEC1_LOCUS79814</name>
</gene>
<sequence length="1207" mass="137298">MSTKYQTLLFLFPCRSSGYVFSERLGDYTLRSEVPALEGKVAEWSQEHRVLWNVGIGPTSSFVPTLTRLLLERTKELYGPYDNIIRVRLAPAMAPQGSSRTAQHYWLAIEVLMEMARSLEIPPDDDELQELKQDAAEESYFGYGAVSDNLMLKAFGQDYAGRFGSASLIEWGTNYDLQPHWSPLFQKIRALLQEKRHLLLVENLHVPMSLDVLVFTTGKRPSPYQQVRWLISATSKDVCDGSGHEVDVDLTTRKIFHLSQECYHAPPFDDLGDRDWATLIKEALWDAAGFILQQDNCAGLSLPREFWIDLAQMCFYYSTLLYHPMQGAAGCCQTSSTPSVTSDELVRCWVAEDLFFPIALPTYAPAAAGKKQSTYYRSAFEIGKVVVQALQEYSLLPTGSTSWTAASSSLPDAVTGLSKIAEGVPGLKQDELFDQEKSHRLRWVSFMNDVGRHVSWDWRWIVAENIPEEIAISTLILRGCSNISGFPFDMVLGRFLRVLDLSYTPINSLPSWISRLSNLHLLSLRGCSQLETQCPSTPTSGEDAAPLAHLGNLVVLDMNGAPLIEITQQDGINNCNLHYLDLSGSRITTLPSEFFRGMSSLEELMLSNCSNLKELPPSMTELSNLLVLHVEGAHITSFPEGTFEAMQRLHTLKLINILLLASLPMSLFEAKGLKELHVYNCIRLRSLARPLSKASFLKELHIHHCSSLSPGFLWELPSCLEDIYIQAWESLKDIKIEGHPNLRTFSLSGQWVKSLSLRECRRIKIVRFSDDLTALEDVDLSGTAIDEVPHNLPNLPRLRMLLLLSVQYFKRFPWHQLIRFPKVFFLDQCPSDHNQISKMLSMQEFFAEENQQRGEIATNTAQMSVDDSRMFHSFNVDAANKLVNEGQFLQSFNVQVKSRSAGGKEAPNKGGERVERQPPYAYVHSDEVDCIMPMMNLRPKKRHVGISSSNQYPNGLRHLLSVTNSIFITNDAFVRCLTDLNYSLTCLEECQIQHCHGMEVVLKIHSKGTGEIINTQIPEALPSLTILQASNLNKLQSFVEPHVPSYSWLIKLKLLKHIHLEHCPRLEKFFPCSLSLPSLENLVILFCPNLKTIFYKQPDYTIAPSPLPNIQRVYFQELPQLQHFHDDEMFRFETPKWEKLFVRGCQSFRRLPLLKEEYPKAKVEVQGERCWWGKLQLCLPEQSDHYLHVPPPEFASRKKHIIKSYLR</sequence>
<dbReference type="InterPro" id="IPR003591">
    <property type="entry name" value="Leu-rich_rpt_typical-subtyp"/>
</dbReference>
<dbReference type="PANTHER" id="PTHR33463">
    <property type="entry name" value="NB-ARC DOMAIN-CONTAINING PROTEIN-RELATED"/>
    <property type="match status" value="1"/>
</dbReference>
<evidence type="ECO:0000256" key="1">
    <source>
        <dbReference type="ARBA" id="ARBA00022614"/>
    </source>
</evidence>